<proteinExistence type="predicted"/>
<evidence type="ECO:0000256" key="1">
    <source>
        <dbReference type="SAM" id="MobiDB-lite"/>
    </source>
</evidence>
<feature type="transmembrane region" description="Helical" evidence="2">
    <location>
        <begin position="529"/>
        <end position="553"/>
    </location>
</feature>
<name>A0ABS2I9B8_9ACTN</name>
<gene>
    <name evidence="3" type="ORF">JS521_32535</name>
</gene>
<dbReference type="SUPFAM" id="SSF53474">
    <property type="entry name" value="alpha/beta-Hydrolases"/>
    <property type="match status" value="1"/>
</dbReference>
<feature type="transmembrane region" description="Helical" evidence="2">
    <location>
        <begin position="410"/>
        <end position="436"/>
    </location>
</feature>
<evidence type="ECO:0000313" key="3">
    <source>
        <dbReference type="EMBL" id="MBM7058413.1"/>
    </source>
</evidence>
<feature type="transmembrane region" description="Helical" evidence="2">
    <location>
        <begin position="345"/>
        <end position="363"/>
    </location>
</feature>
<evidence type="ECO:0000256" key="2">
    <source>
        <dbReference type="SAM" id="Phobius"/>
    </source>
</evidence>
<comment type="caution">
    <text evidence="3">The sequence shown here is derived from an EMBL/GenBank/DDBJ whole genome shotgun (WGS) entry which is preliminary data.</text>
</comment>
<feature type="transmembrane region" description="Helical" evidence="2">
    <location>
        <begin position="272"/>
        <end position="292"/>
    </location>
</feature>
<keyword evidence="2" id="KW-0472">Membrane</keyword>
<feature type="compositionally biased region" description="Polar residues" evidence="1">
    <location>
        <begin position="801"/>
        <end position="810"/>
    </location>
</feature>
<dbReference type="Proteomes" id="UP000712045">
    <property type="component" value="Unassembled WGS sequence"/>
</dbReference>
<evidence type="ECO:0000313" key="4">
    <source>
        <dbReference type="Proteomes" id="UP000712045"/>
    </source>
</evidence>
<accession>A0ABS2I9B8</accession>
<feature type="region of interest" description="Disordered" evidence="1">
    <location>
        <begin position="790"/>
        <end position="810"/>
    </location>
</feature>
<feature type="region of interest" description="Disordered" evidence="1">
    <location>
        <begin position="220"/>
        <end position="245"/>
    </location>
</feature>
<feature type="transmembrane region" description="Helical" evidence="2">
    <location>
        <begin position="121"/>
        <end position="141"/>
    </location>
</feature>
<keyword evidence="2" id="KW-1133">Transmembrane helix</keyword>
<keyword evidence="4" id="KW-1185">Reference proteome</keyword>
<sequence>MIPHRPPPPPSPSSQHTGTALELLVHGVGGATPQEMLGDPRTVRVTGDETAAVYRRTDDAHGEKHPERYRDEPVAEAYCWSGLTSGNGSRALWLLLLPFMVVNLAHWMRPTATGRTRAVRLYGVLVRLLALSLTVLLTAAACEVALDLLAWQCAGAETCAERRSWLGFLSAHQGGWWSQPGRRIALAAVVPAALVGLLWYLSNRTWSAYESQRPLDGENFDADDPFGSEAAHGPAAPDPDADGCPRPAVPVRPALGRPGFWYGRRLVARLRAAHTAAGFLTVAAAVAGAAARHDRSAEGPVPRLIGAAVEGGIVLGALVVLWVVCRRGRSERTRDTRLDGALISYLPGSALALLGLAVVYASWSRPDWQSSGALPVETAFRFLTLGQGVLVIALAVVARGLYRRTPEPRTILYGLGGPAVAMLACALGGVMTGGVAQRVADWLDGSGTPGMGHDTDIVGPPVLLSWQASVIPVLLLLLLVPVLVLVVRTARTARRLAPVIEAEYAPEPPDEGRTRRIARIRAAAALTDSAPWIVGVVSAATLLLGAGAIAGSWHTDQEPGRAAHGTGPLLESFADAAQSTGSWLIGFGFILFVAGGRRAYKDASARRTIGILWDVGTFWPRAAHPFAPPCYAERAVPDLASRMSAWTSTTPRGRLVISGHSQGSVLAASAVWQLPDATRRRVALLTYGSPLERLYGRWFPAYFGPEPLLGLHRSVHCWRNLWRATDPIGGPVRVCADPDPGVDRGPLKDPLAYGRTTELPLPEPILGHSDYQADPAFADARADLLEELGPLVPRQAEARTQKGSSGRSSG</sequence>
<dbReference type="InterPro" id="IPR029058">
    <property type="entry name" value="AB_hydrolase_fold"/>
</dbReference>
<feature type="transmembrane region" description="Helical" evidence="2">
    <location>
        <begin position="184"/>
        <end position="201"/>
    </location>
</feature>
<dbReference type="EMBL" id="JAFEUF010000319">
    <property type="protein sequence ID" value="MBM7058413.1"/>
    <property type="molecule type" value="Genomic_DNA"/>
</dbReference>
<dbReference type="Gene3D" id="3.40.50.1820">
    <property type="entry name" value="alpha/beta hydrolase"/>
    <property type="match status" value="1"/>
</dbReference>
<feature type="transmembrane region" description="Helical" evidence="2">
    <location>
        <begin position="466"/>
        <end position="487"/>
    </location>
</feature>
<organism evidence="3 4">
    <name type="scientific">Streptomyces durocortorensis</name>
    <dbReference type="NCBI Taxonomy" id="2811104"/>
    <lineage>
        <taxon>Bacteria</taxon>
        <taxon>Bacillati</taxon>
        <taxon>Actinomycetota</taxon>
        <taxon>Actinomycetes</taxon>
        <taxon>Kitasatosporales</taxon>
        <taxon>Streptomycetaceae</taxon>
        <taxon>Streptomyces</taxon>
    </lineage>
</organism>
<reference evidence="3 4" key="1">
    <citation type="submission" date="2021-02" db="EMBL/GenBank/DDBJ databases">
        <title>Genome Streptomyces sp. RHZ10.</title>
        <authorList>
            <person name="Besaury L."/>
        </authorList>
    </citation>
    <scope>NUCLEOTIDE SEQUENCE [LARGE SCALE GENOMIC DNA]</scope>
    <source>
        <strain evidence="3 4">RHZ10</strain>
    </source>
</reference>
<keyword evidence="2" id="KW-0812">Transmembrane</keyword>
<evidence type="ECO:0008006" key="5">
    <source>
        <dbReference type="Google" id="ProtNLM"/>
    </source>
</evidence>
<feature type="transmembrane region" description="Helical" evidence="2">
    <location>
        <begin position="91"/>
        <end position="109"/>
    </location>
</feature>
<feature type="transmembrane region" description="Helical" evidence="2">
    <location>
        <begin position="573"/>
        <end position="594"/>
    </location>
</feature>
<protein>
    <recommendedName>
        <fullName evidence="5">Integral membrane protein</fullName>
    </recommendedName>
</protein>
<feature type="transmembrane region" description="Helical" evidence="2">
    <location>
        <begin position="304"/>
        <end position="324"/>
    </location>
</feature>
<feature type="transmembrane region" description="Helical" evidence="2">
    <location>
        <begin position="378"/>
        <end position="398"/>
    </location>
</feature>